<dbReference type="Proteomes" id="UP000663844">
    <property type="component" value="Unassembled WGS sequence"/>
</dbReference>
<comment type="caution">
    <text evidence="2">The sequence shown here is derived from an EMBL/GenBank/DDBJ whole genome shotgun (WGS) entry which is preliminary data.</text>
</comment>
<feature type="transmembrane region" description="Helical" evidence="1">
    <location>
        <begin position="347"/>
        <end position="365"/>
    </location>
</feature>
<reference evidence="2" key="1">
    <citation type="submission" date="2021-02" db="EMBL/GenBank/DDBJ databases">
        <authorList>
            <person name="Nowell W R."/>
        </authorList>
    </citation>
    <scope>NUCLEOTIDE SEQUENCE</scope>
</reference>
<feature type="transmembrane region" description="Helical" evidence="1">
    <location>
        <begin position="271"/>
        <end position="294"/>
    </location>
</feature>
<proteinExistence type="predicted"/>
<gene>
    <name evidence="2" type="ORF">JYZ213_LOCUS25919</name>
    <name evidence="3" type="ORF">OXD698_LOCUS26839</name>
</gene>
<evidence type="ECO:0000256" key="1">
    <source>
        <dbReference type="SAM" id="Phobius"/>
    </source>
</evidence>
<organism evidence="2 4">
    <name type="scientific">Adineta steineri</name>
    <dbReference type="NCBI Taxonomy" id="433720"/>
    <lineage>
        <taxon>Eukaryota</taxon>
        <taxon>Metazoa</taxon>
        <taxon>Spiralia</taxon>
        <taxon>Gnathifera</taxon>
        <taxon>Rotifera</taxon>
        <taxon>Eurotatoria</taxon>
        <taxon>Bdelloidea</taxon>
        <taxon>Adinetida</taxon>
        <taxon>Adinetidae</taxon>
        <taxon>Adineta</taxon>
    </lineage>
</organism>
<sequence>MPSLKTYFLNLNLFTPSPDSDEQETDQQRRWNIISTRVYIVLTILIIIVVGLTLSLLKQSTMITLKNPTKEQFQLLPKDAKCSCSHTTIPYSKFVSMEPRFHQICSSDFVTDRWINAINSEADTTYFYFEDFRRYGSAQFQALAGFCRLSKSNTNQEPGTLNLTWPIPGMLCGCLPVRSLLLSTLECFYDQDCVNKLISYFPTTETFQAMTIHNQSVFESESIIQSIVEKLMIEDWTINISYINYYVGCAPSLCTYLKTSRNGFVYALKKVLSVLSTLTLVLGLIIPAVIRFIVQLRDRTPKPHIPFRTRLHQLKQAIKKKLIELNFFQHYPSTDRQIRFQRYATRLFIFLLIVSTGVFTIYIFLEKSIQSKTILNPSESQFIQLEREYPQSISCPCSSISILYSNFTEIHPQYHQLYFSDLLSARWVRYIQDSITTNFLPYNDYRFIGPIHFQSLIMLFEQAKQTIDNALEVFLTTKFITLQAISQQSFNSQINSFIDDWKLTTVNTFKATIQMIDQANQGNQLINGLFNVRHELDTYRKTVLLHPETPYYCNCIVSSSCHSTSGIYWPHEDLLDHPLLYSIPNFFIGCYLLESLSVSTLECFYSLSCMLTIHKHLNSSETFNFSALNSNLNLYNEPIGIIVDRAMIDKWLVNISFSSYYKTCAPLSCTYQYEDRNNLFVIILTVASIFGGLSLGFQFLLLVGLQFINKIMTNNCFRLISLNLFKQLFICNTEDQIIRRFHIILVIGSVSILYIFTAFTPRTIFVEIKKPSLEIYKDLLKQSYDSLECPCSQMAIKYKTFLNITARSHEVCSSNFISDEWILYLYKKRFSNRESSPNDFYHSAVGQFKLLSSFCTLSKETVHNAIIQLTASDFVNSQLLSPDVLNVQILTTIKQFQLTMPQIFTSSLSLIREITQANMLLSVFLTNWMFEPVHNITLDTYIIAHTIPIHYNGCNCALSSKCVSPSRGMLAGCYPLESILQSTSQCLYNQQCIDSTEVFESIDKSSLSTSRFSLNQTIESIINELMIEELSHNLTYEVYFNACSPSVCIYSYVDKNSTLEGITTLLSLYGGLVIICRIIAILTIKKIVGARRRVAPTAN</sequence>
<name>A0A814V8I4_9BILA</name>
<dbReference type="Proteomes" id="UP000663845">
    <property type="component" value="Unassembled WGS sequence"/>
</dbReference>
<feature type="transmembrane region" description="Helical" evidence="1">
    <location>
        <begin position="679"/>
        <end position="703"/>
    </location>
</feature>
<keyword evidence="1" id="KW-0812">Transmembrane</keyword>
<evidence type="ECO:0000313" key="4">
    <source>
        <dbReference type="Proteomes" id="UP000663845"/>
    </source>
</evidence>
<evidence type="ECO:0000313" key="3">
    <source>
        <dbReference type="EMBL" id="CAF3953552.1"/>
    </source>
</evidence>
<dbReference type="AlphaFoldDB" id="A0A814V8I4"/>
<dbReference type="EMBL" id="CAJOAZ010002718">
    <property type="protein sequence ID" value="CAF3953552.1"/>
    <property type="molecule type" value="Genomic_DNA"/>
</dbReference>
<feature type="transmembrane region" description="Helical" evidence="1">
    <location>
        <begin position="38"/>
        <end position="57"/>
    </location>
</feature>
<feature type="transmembrane region" description="Helical" evidence="1">
    <location>
        <begin position="741"/>
        <end position="759"/>
    </location>
</feature>
<evidence type="ECO:0000313" key="2">
    <source>
        <dbReference type="EMBL" id="CAF1183481.1"/>
    </source>
</evidence>
<dbReference type="EMBL" id="CAJNOG010000338">
    <property type="protein sequence ID" value="CAF1183481.1"/>
    <property type="molecule type" value="Genomic_DNA"/>
</dbReference>
<protein>
    <submittedName>
        <fullName evidence="2">Uncharacterized protein</fullName>
    </submittedName>
</protein>
<keyword evidence="1" id="KW-1133">Transmembrane helix</keyword>
<keyword evidence="1" id="KW-0472">Membrane</keyword>
<accession>A0A814V8I4</accession>
<feature type="transmembrane region" description="Helical" evidence="1">
    <location>
        <begin position="1065"/>
        <end position="1084"/>
    </location>
</feature>